<keyword evidence="3" id="KW-1185">Reference proteome</keyword>
<dbReference type="AlphaFoldDB" id="A0A2J6TPY2"/>
<evidence type="ECO:0000313" key="2">
    <source>
        <dbReference type="EMBL" id="PMD65083.1"/>
    </source>
</evidence>
<gene>
    <name evidence="2" type="ORF">K444DRAFT_625687</name>
</gene>
<sequence>MVLVAISGLARLVAAETGDEYLAGMWRENLESQLCSEPFGQAKTPEGTYTAPSWSWASTSRAILPASPPDSDDTLFAKVETVSIQTSQDPFGEVSAGSLLRCDLRSVDWETNPEFTRIANHAPEVMGRGLVLEPTGHGNRGQYKRIARVLFFTGKKLEFGEAVKSPKLATQDHDRVEVSVDKDGQGSFLI</sequence>
<dbReference type="EMBL" id="KZ613747">
    <property type="protein sequence ID" value="PMD65083.1"/>
    <property type="molecule type" value="Genomic_DNA"/>
</dbReference>
<dbReference type="OrthoDB" id="8300194at2759"/>
<name>A0A2J6TPY2_9HELO</name>
<dbReference type="GeneID" id="36590635"/>
<protein>
    <submittedName>
        <fullName evidence="2">Uncharacterized protein</fullName>
    </submittedName>
</protein>
<dbReference type="Proteomes" id="UP000235371">
    <property type="component" value="Unassembled WGS sequence"/>
</dbReference>
<feature type="chain" id="PRO_5014458512" evidence="1">
    <location>
        <begin position="16"/>
        <end position="190"/>
    </location>
</feature>
<feature type="signal peptide" evidence="1">
    <location>
        <begin position="1"/>
        <end position="15"/>
    </location>
</feature>
<evidence type="ECO:0000256" key="1">
    <source>
        <dbReference type="SAM" id="SignalP"/>
    </source>
</evidence>
<dbReference type="PANTHER" id="PTHR33112">
    <property type="entry name" value="DOMAIN PROTEIN, PUTATIVE-RELATED"/>
    <property type="match status" value="1"/>
</dbReference>
<proteinExistence type="predicted"/>
<organism evidence="2 3">
    <name type="scientific">Hyaloscypha bicolor E</name>
    <dbReference type="NCBI Taxonomy" id="1095630"/>
    <lineage>
        <taxon>Eukaryota</taxon>
        <taxon>Fungi</taxon>
        <taxon>Dikarya</taxon>
        <taxon>Ascomycota</taxon>
        <taxon>Pezizomycotina</taxon>
        <taxon>Leotiomycetes</taxon>
        <taxon>Helotiales</taxon>
        <taxon>Hyaloscyphaceae</taxon>
        <taxon>Hyaloscypha</taxon>
        <taxon>Hyaloscypha bicolor</taxon>
    </lineage>
</organism>
<evidence type="ECO:0000313" key="3">
    <source>
        <dbReference type="Proteomes" id="UP000235371"/>
    </source>
</evidence>
<dbReference type="InParanoid" id="A0A2J6TPY2"/>
<dbReference type="RefSeq" id="XP_024741987.1">
    <property type="nucleotide sequence ID" value="XM_024882558.1"/>
</dbReference>
<reference evidence="2 3" key="1">
    <citation type="submission" date="2016-04" db="EMBL/GenBank/DDBJ databases">
        <title>A degradative enzymes factory behind the ericoid mycorrhizal symbiosis.</title>
        <authorList>
            <consortium name="DOE Joint Genome Institute"/>
            <person name="Martino E."/>
            <person name="Morin E."/>
            <person name="Grelet G."/>
            <person name="Kuo A."/>
            <person name="Kohler A."/>
            <person name="Daghino S."/>
            <person name="Barry K."/>
            <person name="Choi C."/>
            <person name="Cichocki N."/>
            <person name="Clum A."/>
            <person name="Copeland A."/>
            <person name="Hainaut M."/>
            <person name="Haridas S."/>
            <person name="Labutti K."/>
            <person name="Lindquist E."/>
            <person name="Lipzen A."/>
            <person name="Khouja H.-R."/>
            <person name="Murat C."/>
            <person name="Ohm R."/>
            <person name="Olson A."/>
            <person name="Spatafora J."/>
            <person name="Veneault-Fourrey C."/>
            <person name="Henrissat B."/>
            <person name="Grigoriev I."/>
            <person name="Martin F."/>
            <person name="Perotto S."/>
        </authorList>
    </citation>
    <scope>NUCLEOTIDE SEQUENCE [LARGE SCALE GENOMIC DNA]</scope>
    <source>
        <strain evidence="2 3">E</strain>
    </source>
</reference>
<accession>A0A2J6TPY2</accession>
<dbReference type="PANTHER" id="PTHR33112:SF10">
    <property type="entry name" value="TOL"/>
    <property type="match status" value="1"/>
</dbReference>
<keyword evidence="1" id="KW-0732">Signal</keyword>